<organism evidence="5 6">
    <name type="scientific">Catonella massiliensis</name>
    <dbReference type="NCBI Taxonomy" id="2799636"/>
    <lineage>
        <taxon>Bacteria</taxon>
        <taxon>Bacillati</taxon>
        <taxon>Bacillota</taxon>
        <taxon>Clostridia</taxon>
        <taxon>Lachnospirales</taxon>
        <taxon>Lachnospiraceae</taxon>
        <taxon>Catonella</taxon>
    </lineage>
</organism>
<dbReference type="InterPro" id="IPR001387">
    <property type="entry name" value="Cro/C1-type_HTH"/>
</dbReference>
<protein>
    <submittedName>
        <fullName evidence="5">Helix-turn-helix transcriptional regulator</fullName>
    </submittedName>
</protein>
<dbReference type="Gene3D" id="1.10.260.40">
    <property type="entry name" value="lambda repressor-like DNA-binding domains"/>
    <property type="match status" value="1"/>
</dbReference>
<accession>A0ABS1J3X9</accession>
<reference evidence="5 6" key="1">
    <citation type="submission" date="2021-01" db="EMBL/GenBank/DDBJ databases">
        <title>Isolation and description of Catonella massiliensis sp. nov., a novel Catonella species, isolated from a stable periodontitis subject.</title>
        <authorList>
            <person name="Antezack A."/>
            <person name="Boxberger M."/>
            <person name="La Scola B."/>
            <person name="Monnet-Corti V."/>
        </authorList>
    </citation>
    <scope>NUCLEOTIDE SEQUENCE [LARGE SCALE GENOMIC DNA]</scope>
    <source>
        <strain evidence="5 6">Marseille-Q4567</strain>
    </source>
</reference>
<dbReference type="EMBL" id="JAEPRJ010000001">
    <property type="protein sequence ID" value="MBK5898864.1"/>
    <property type="molecule type" value="Genomic_DNA"/>
</dbReference>
<keyword evidence="2" id="KW-0238">DNA-binding</keyword>
<dbReference type="PANTHER" id="PTHR46797:SF23">
    <property type="entry name" value="HTH-TYPE TRANSCRIPTIONAL REGULATOR SUTR"/>
    <property type="match status" value="1"/>
</dbReference>
<sequence>MITDKIGLRVKELRTELGLSQEKLALKAEIDRTYLAGVEQGKRNPSVKSLEKIIYALGVKFSEFFKDM</sequence>
<dbReference type="PANTHER" id="PTHR46797">
    <property type="entry name" value="HTH-TYPE TRANSCRIPTIONAL REGULATOR"/>
    <property type="match status" value="1"/>
</dbReference>
<dbReference type="InterPro" id="IPR010982">
    <property type="entry name" value="Lambda_DNA-bd_dom_sf"/>
</dbReference>
<dbReference type="RefSeq" id="WP_208430256.1">
    <property type="nucleotide sequence ID" value="NZ_JAEPRJ010000001.1"/>
</dbReference>
<dbReference type="SMART" id="SM00530">
    <property type="entry name" value="HTH_XRE"/>
    <property type="match status" value="1"/>
</dbReference>
<evidence type="ECO:0000313" key="6">
    <source>
        <dbReference type="Proteomes" id="UP000604730"/>
    </source>
</evidence>
<evidence type="ECO:0000256" key="1">
    <source>
        <dbReference type="ARBA" id="ARBA00023015"/>
    </source>
</evidence>
<dbReference type="PROSITE" id="PS50943">
    <property type="entry name" value="HTH_CROC1"/>
    <property type="match status" value="1"/>
</dbReference>
<dbReference type="Proteomes" id="UP000604730">
    <property type="component" value="Unassembled WGS sequence"/>
</dbReference>
<name>A0ABS1J3X9_9FIRM</name>
<dbReference type="SUPFAM" id="SSF47413">
    <property type="entry name" value="lambda repressor-like DNA-binding domains"/>
    <property type="match status" value="1"/>
</dbReference>
<dbReference type="CDD" id="cd00093">
    <property type="entry name" value="HTH_XRE"/>
    <property type="match status" value="1"/>
</dbReference>
<keyword evidence="3" id="KW-0804">Transcription</keyword>
<evidence type="ECO:0000256" key="3">
    <source>
        <dbReference type="ARBA" id="ARBA00023163"/>
    </source>
</evidence>
<evidence type="ECO:0000259" key="4">
    <source>
        <dbReference type="PROSITE" id="PS50943"/>
    </source>
</evidence>
<keyword evidence="1" id="KW-0805">Transcription regulation</keyword>
<comment type="caution">
    <text evidence="5">The sequence shown here is derived from an EMBL/GenBank/DDBJ whole genome shotgun (WGS) entry which is preliminary data.</text>
</comment>
<dbReference type="InterPro" id="IPR050807">
    <property type="entry name" value="TransReg_Diox_bact_type"/>
</dbReference>
<gene>
    <name evidence="5" type="ORF">JJN12_13955</name>
</gene>
<keyword evidence="6" id="KW-1185">Reference proteome</keyword>
<dbReference type="Pfam" id="PF01381">
    <property type="entry name" value="HTH_3"/>
    <property type="match status" value="1"/>
</dbReference>
<evidence type="ECO:0000256" key="2">
    <source>
        <dbReference type="ARBA" id="ARBA00023125"/>
    </source>
</evidence>
<feature type="domain" description="HTH cro/C1-type" evidence="4">
    <location>
        <begin position="10"/>
        <end position="64"/>
    </location>
</feature>
<proteinExistence type="predicted"/>
<evidence type="ECO:0000313" key="5">
    <source>
        <dbReference type="EMBL" id="MBK5898864.1"/>
    </source>
</evidence>